<accession>A0A3E3IW62</accession>
<dbReference type="Proteomes" id="UP000261166">
    <property type="component" value="Unassembled WGS sequence"/>
</dbReference>
<sequence>MPSAAAQISGSRFVLPAYSFVSKEFMHYSTYVKMKTSVRQKSVHMPSMHTRSCVQIPVCGLNCLHRAAQNLKR</sequence>
<organism evidence="1 2">
    <name type="scientific">Eisenbergiella massiliensis</name>
    <dbReference type="NCBI Taxonomy" id="1720294"/>
    <lineage>
        <taxon>Bacteria</taxon>
        <taxon>Bacillati</taxon>
        <taxon>Bacillota</taxon>
        <taxon>Clostridia</taxon>
        <taxon>Lachnospirales</taxon>
        <taxon>Lachnospiraceae</taxon>
        <taxon>Eisenbergiella</taxon>
    </lineage>
</organism>
<reference evidence="1 2" key="1">
    <citation type="submission" date="2018-08" db="EMBL/GenBank/DDBJ databases">
        <title>A genome reference for cultivated species of the human gut microbiota.</title>
        <authorList>
            <person name="Zou Y."/>
            <person name="Xue W."/>
            <person name="Luo G."/>
        </authorList>
    </citation>
    <scope>NUCLEOTIDE SEQUENCE [LARGE SCALE GENOMIC DNA]</scope>
    <source>
        <strain evidence="1 2">AF26-4BH</strain>
    </source>
</reference>
<proteinExistence type="predicted"/>
<comment type="caution">
    <text evidence="1">The sequence shown here is derived from an EMBL/GenBank/DDBJ whole genome shotgun (WGS) entry which is preliminary data.</text>
</comment>
<dbReference type="AlphaFoldDB" id="A0A3E3IW62"/>
<gene>
    <name evidence="1" type="ORF">DWY69_13990</name>
</gene>
<name>A0A3E3IW62_9FIRM</name>
<evidence type="ECO:0000313" key="2">
    <source>
        <dbReference type="Proteomes" id="UP000261166"/>
    </source>
</evidence>
<protein>
    <submittedName>
        <fullName evidence="1">Uncharacterized protein</fullName>
    </submittedName>
</protein>
<dbReference type="EMBL" id="QVLU01000011">
    <property type="protein sequence ID" value="RGE71293.1"/>
    <property type="molecule type" value="Genomic_DNA"/>
</dbReference>
<evidence type="ECO:0000313" key="1">
    <source>
        <dbReference type="EMBL" id="RGE71293.1"/>
    </source>
</evidence>